<dbReference type="Proteomes" id="UP000710432">
    <property type="component" value="Unassembled WGS sequence"/>
</dbReference>
<dbReference type="EMBL" id="JAATJU010027184">
    <property type="protein sequence ID" value="KAH0500801.1"/>
    <property type="molecule type" value="Genomic_DNA"/>
</dbReference>
<reference evidence="2" key="1">
    <citation type="submission" date="2020-03" db="EMBL/GenBank/DDBJ databases">
        <title>Studies in the Genomics of Life Span.</title>
        <authorList>
            <person name="Glass D."/>
        </authorList>
    </citation>
    <scope>NUCLEOTIDE SEQUENCE</scope>
    <source>
        <strain evidence="2">LTLLF</strain>
        <tissue evidence="2">Muscle</tissue>
    </source>
</reference>
<evidence type="ECO:0000256" key="1">
    <source>
        <dbReference type="SAM" id="MobiDB-lite"/>
    </source>
</evidence>
<evidence type="ECO:0000313" key="2">
    <source>
        <dbReference type="EMBL" id="KAH0500801.1"/>
    </source>
</evidence>
<evidence type="ECO:0000313" key="3">
    <source>
        <dbReference type="Proteomes" id="UP000710432"/>
    </source>
</evidence>
<name>A0A8J6FVL6_MICOH</name>
<comment type="caution">
    <text evidence="2">The sequence shown here is derived from an EMBL/GenBank/DDBJ whole genome shotgun (WGS) entry which is preliminary data.</text>
</comment>
<sequence length="73" mass="7627">MFSSVAHLARANPFNAPHLQLVHDGPSGPRSPQGPTRRSRHLAAAAVEGEVTPYPGPVVIPLLCLPGPGWKSG</sequence>
<accession>A0A8J6FVL6</accession>
<proteinExistence type="predicted"/>
<dbReference type="AlphaFoldDB" id="A0A8J6FVL6"/>
<organism evidence="2 3">
    <name type="scientific">Microtus ochrogaster</name>
    <name type="common">Prairie vole</name>
    <dbReference type="NCBI Taxonomy" id="79684"/>
    <lineage>
        <taxon>Eukaryota</taxon>
        <taxon>Metazoa</taxon>
        <taxon>Chordata</taxon>
        <taxon>Craniata</taxon>
        <taxon>Vertebrata</taxon>
        <taxon>Euteleostomi</taxon>
        <taxon>Mammalia</taxon>
        <taxon>Eutheria</taxon>
        <taxon>Euarchontoglires</taxon>
        <taxon>Glires</taxon>
        <taxon>Rodentia</taxon>
        <taxon>Myomorpha</taxon>
        <taxon>Muroidea</taxon>
        <taxon>Cricetidae</taxon>
        <taxon>Arvicolinae</taxon>
        <taxon>Microtus</taxon>
    </lineage>
</organism>
<gene>
    <name evidence="2" type="ORF">LTLLF_199990</name>
</gene>
<protein>
    <submittedName>
        <fullName evidence="2">Phosphate carrier protein, mitochondrial</fullName>
    </submittedName>
</protein>
<feature type="region of interest" description="Disordered" evidence="1">
    <location>
        <begin position="15"/>
        <end position="42"/>
    </location>
</feature>